<organism evidence="1 2">
    <name type="scientific">Candidatus Uhrbacteria bacterium GW2011_GWF2_41_16</name>
    <dbReference type="NCBI Taxonomy" id="1618997"/>
    <lineage>
        <taxon>Bacteria</taxon>
        <taxon>Candidatus Uhriibacteriota</taxon>
    </lineage>
</organism>
<evidence type="ECO:0000313" key="1">
    <source>
        <dbReference type="EMBL" id="KKR96544.1"/>
    </source>
</evidence>
<dbReference type="Proteomes" id="UP000034746">
    <property type="component" value="Unassembled WGS sequence"/>
</dbReference>
<gene>
    <name evidence="1" type="ORF">UU48_C0030G0002</name>
</gene>
<dbReference type="AlphaFoldDB" id="A0A0G0V6F2"/>
<comment type="caution">
    <text evidence="1">The sequence shown here is derived from an EMBL/GenBank/DDBJ whole genome shotgun (WGS) entry which is preliminary data.</text>
</comment>
<dbReference type="InterPro" id="IPR025427">
    <property type="entry name" value="DUF4160"/>
</dbReference>
<sequence length="86" mass="10215">MPEVSRFLGIVIAMYYSEHCPPHFHARYGENRASFSIEELKIMEGSMPKRVVSLIIEWAFEHRQELLDNWELARRKEQLKSIEPLV</sequence>
<proteinExistence type="predicted"/>
<name>A0A0G0V6F2_9BACT</name>
<protein>
    <recommendedName>
        <fullName evidence="3">Transcriptional regulator</fullName>
    </recommendedName>
</protein>
<evidence type="ECO:0000313" key="2">
    <source>
        <dbReference type="Proteomes" id="UP000034746"/>
    </source>
</evidence>
<accession>A0A0G0V6F2</accession>
<dbReference type="Pfam" id="PF13711">
    <property type="entry name" value="DUF4160"/>
    <property type="match status" value="1"/>
</dbReference>
<evidence type="ECO:0008006" key="3">
    <source>
        <dbReference type="Google" id="ProtNLM"/>
    </source>
</evidence>
<reference evidence="1 2" key="1">
    <citation type="journal article" date="2015" name="Nature">
        <title>rRNA introns, odd ribosomes, and small enigmatic genomes across a large radiation of phyla.</title>
        <authorList>
            <person name="Brown C.T."/>
            <person name="Hug L.A."/>
            <person name="Thomas B.C."/>
            <person name="Sharon I."/>
            <person name="Castelle C.J."/>
            <person name="Singh A."/>
            <person name="Wilkins M.J."/>
            <person name="Williams K.H."/>
            <person name="Banfield J.F."/>
        </authorList>
    </citation>
    <scope>NUCLEOTIDE SEQUENCE [LARGE SCALE GENOMIC DNA]</scope>
</reference>
<dbReference type="EMBL" id="LCAU01000030">
    <property type="protein sequence ID" value="KKR96544.1"/>
    <property type="molecule type" value="Genomic_DNA"/>
</dbReference>